<feature type="compositionally biased region" description="Low complexity" evidence="1">
    <location>
        <begin position="15"/>
        <end position="27"/>
    </location>
</feature>
<gene>
    <name evidence="2" type="ORF">J9317_07575</name>
</gene>
<comment type="caution">
    <text evidence="2">The sequence shown here is derived from an EMBL/GenBank/DDBJ whole genome shotgun (WGS) entry which is preliminary data.</text>
</comment>
<keyword evidence="3" id="KW-1185">Reference proteome</keyword>
<evidence type="ECO:0000313" key="2">
    <source>
        <dbReference type="EMBL" id="MBS2968614.1"/>
    </source>
</evidence>
<feature type="region of interest" description="Disordered" evidence="1">
    <location>
        <begin position="1"/>
        <end position="46"/>
    </location>
</feature>
<evidence type="ECO:0008006" key="4">
    <source>
        <dbReference type="Google" id="ProtNLM"/>
    </source>
</evidence>
<dbReference type="Proteomes" id="UP000682403">
    <property type="component" value="Unassembled WGS sequence"/>
</dbReference>
<protein>
    <recommendedName>
        <fullName evidence="4">Small, acid-soluble spore protein gamma-type</fullName>
    </recommendedName>
</protein>
<accession>A0ABS5LDX6</accession>
<evidence type="ECO:0000256" key="1">
    <source>
        <dbReference type="SAM" id="MobiDB-lite"/>
    </source>
</evidence>
<proteinExistence type="predicted"/>
<name>A0ABS5LDX6_9BACI</name>
<evidence type="ECO:0000313" key="3">
    <source>
        <dbReference type="Proteomes" id="UP000682403"/>
    </source>
</evidence>
<dbReference type="RefSeq" id="WP_211557568.1">
    <property type="nucleotide sequence ID" value="NZ_JAGVRK010000001.1"/>
</dbReference>
<reference evidence="2 3" key="1">
    <citation type="submission" date="2021-04" db="EMBL/GenBank/DDBJ databases">
        <title>Metabacillus sp. strain KIGAM252 whole genome sequence.</title>
        <authorList>
            <person name="Seo M.-J."/>
            <person name="Cho E.-S."/>
            <person name="Hwang C.Y."/>
            <person name="Yoon D.J."/>
        </authorList>
    </citation>
    <scope>NUCLEOTIDE SEQUENCE [LARGE SCALE GENOMIC DNA]</scope>
    <source>
        <strain evidence="2 3">KIGAM252</strain>
    </source>
</reference>
<dbReference type="EMBL" id="JAGVRK010000001">
    <property type="protein sequence ID" value="MBS2968614.1"/>
    <property type="molecule type" value="Genomic_DNA"/>
</dbReference>
<organism evidence="2 3">
    <name type="scientific">Metabacillus flavus</name>
    <dbReference type="NCBI Taxonomy" id="2823519"/>
    <lineage>
        <taxon>Bacteria</taxon>
        <taxon>Bacillati</taxon>
        <taxon>Bacillota</taxon>
        <taxon>Bacilli</taxon>
        <taxon>Bacillales</taxon>
        <taxon>Bacillaceae</taxon>
        <taxon>Metabacillus</taxon>
    </lineage>
</organism>
<sequence length="46" mass="5443">MANSNQNESKEQKMQKQQNQQNQQNQKSDTEFSKEMNAQKGNQQQK</sequence>